<dbReference type="PANTHER" id="PTHR43939:SF50">
    <property type="entry name" value="NUCLEOPORIN"/>
    <property type="match status" value="1"/>
</dbReference>
<feature type="coiled-coil region" evidence="1">
    <location>
        <begin position="978"/>
        <end position="1005"/>
    </location>
</feature>
<feature type="coiled-coil region" evidence="1">
    <location>
        <begin position="867"/>
        <end position="901"/>
    </location>
</feature>
<dbReference type="EMBL" id="LT934121">
    <property type="protein sequence ID" value="VAI43779.1"/>
    <property type="molecule type" value="Genomic_DNA"/>
</dbReference>
<dbReference type="Gramene" id="TRITD6Av1G037650.1">
    <property type="protein sequence ID" value="TRITD6Av1G037650.1"/>
    <property type="gene ID" value="TRITD6Av1G037650"/>
</dbReference>
<sequence length="2739" mass="305954">MEKKGKKVVFFLSRTPPLQQNRHLPTASTPTRGAQTTFNLQQFRKKKEKKGPGKKAEADADEGASKAGANGEEAPPEPKSPVGLKFLAGESGSSHSTPFEVKLVFLTVEATMPQEEQCNGQGPATEEPSVVDNADVVPVLEDADDRSVQNISISEQGNSDHGSPRQGDGDDSAVQVTSSDVGGDLIGAQPGEVDGEKLPISEESIIPQVSSQGDIANDGSNQVGGHQEVQIDPVERTSSSDSKEAMEVPIPSLDLGTDNASMGEDGTQEMEVGVSGRSSDGNIQDVEPTVSGEIGMEVGHEAAMDLAASQEIPGQGDTDDEANGVGKEAVQEDAGTSNTNAIDEAVTTHELDLSVEKVDSALCGGAVSQGFMPYPLDECIQGHLYVTTLSRDLLQLQLDEGTHLNSDVTLSSDEILKLQVQLKESKESKVAAHEEIQQCRHELTNLDTVKGELELIVASQKQEIDASNSKCEQLEIELRSSKENAQQILSELAGCQSLLEALQKENIELTENLALEEKTRKEVQEQQEHLSGENEKLLSQLSELEHSLASVKEVMNAGSSRCESLEAELCSFKENVEHTWTELTNCRALLETSQKDNVELSAKFAVESEANKKLKEDNVFLHTENERLSSDLSELNDELHLSYAKHKQLELHVRDMETHMEQLKDQLIEESLRATNSSDIYQSVIKELDAKCNVVLDQAETVVCQKHEHSLASSEITVENAERTITSPEFVCEGNNQHSHPPFDEKDSSNCTALQSLKGHLEVAKGELHELKKLVERMSSRSGGRVLVSKLIQSFEVKGNQEETGMSEGEHDELKKLTQGMLCCLVEKFKSMTSDLAKAEKYVVGLCDRIELSSKSEVQHEAERQRTAVFEARMDELSEKLSNYKNTIDQLHIQLANVQQDADDHAGKLTNQAELLHNDITERISILEKERASLSGLLSEVTNKLSFLVGTMYPNDLGASKGLSFSILDSVDLSAKSIQSLQDKLESAQSDNAKLSTSLSEIKKAHSDVQDRNEHASRMVKNMYDSLQEFLLNSLGNSDEASAGDSAEEPIEALFSHLGGAIEQLKNLLHDRHSLQSNNANLESRLLSKCEEVEEISLRCSSLMKNMDDMCLLNEELKLVSKSKSEALDELHGRCLSIAEKMVHHSADLTSMVLPLMSNSGEAETFSKEHHISTTLLPCIEEGVASCNEKVENAVEEIHLAKICLQNAHIFDQISFDKWSLPLPALIKEEIVPQVCDLQSKMDQLSELNIQLETEIPVLRDGLKKLDEALETSRTELQERSSELEQSEQKLSSFKEKLGIAVAKGKALIVQRDGLKQSLAEKSGELEKLSQELESKDALVKELEDKLKSYTEADRIEALESELSYIRNSATALRDSFILKDSVLQRIEEVLEDLDMPERFHSRDIVEKIELLSKMAVGASFTLPDGDKRSSMDGHSESGVAMDSISDEQISISNPGSDEIKNKYDELHRRFYELAEQNNMLEQSLVERNSIVQKWEEVLGQVSIPLQFRMLEPEDRITWLGNRLLEVEHERDTLHSKIEHLEDSSEMLITDLEESHKRISELSAEVVAIKAEKDFFSESLDKLRFEFLGLSEKAVQDEFVRDNLRKDLAELQEKLAEKAKESKHYHDMEIEVHKLLDLVRNVLQDGSNAEIPSGGGAVLCLGELLRKVLDHYETLLSESTLSNAAEKEIHLDETKLSNDASTSETGRDDKASVLNTLSNELEHARKSLALVEQQRDEAAEKARLLMLEVEMLHAQINQLQEDGSEQTQKYQSLVLELELVSKQRDNLQEKLNQSDELEHARSNLALAEQQRDEAVEKTQSLLLEVEMAHAQINRLQEGGAEQTQKYQSLVLELELAGKQRDDLQEKLNQEEQKCTSLREKLNIAVRKGKGLVQQKDSLKQTIEEMNAVIEKLKNEREQHIESLESEKTLLMGRLTENEKNLHDTTEYLSRLLNALNTVDIAREFDTDPITKVGKIAQVYLDQQATVASSQNEVKKLKRATELLLTELNEAQERADNLQEELVKEEAALSESSEQKNVIESARADAVRHLEHITYMQAQAARKQIDHLKELNSTSGQLREVCFNLSHRLASAFSKDVDLISYMESFMKSSGKWMDGTNMVDIPMTSNGMLTSSISSKNTHIPNAPLEFTVNDTDGTQMLHHLAIACHAVSDCVKDCNDLKRNIDEHGFSIDQKATELAEVMSNLQNRFTSQNNELESMRENILELQSEIKEKEEESSSLRRNMSLLYEACSSSVSEIEGMTGMGSGIGSYSVGQNHLFSYDHIKSVVERLGAAVKTTQYSNEGNTKELKATVLELQQELQGKDVQISTISSELASQIREAESYAKQLSVELEDARMQVHNLEEHVEMLLNQKKALETQASELKDLETVASEQHGRIKELTDELSRKDQEIEGLMQALDEEEKELEVLENKSNDLEQMLQEKEFSLKSLEDSRTKALTKLATTVDKFDELHSLSESLLVEVESLQSQLQERDSEISFLRQEVTRSTNELLTTDDSNKQYSSQINDFVKWLETALMQFGVHCESADDHDYTQVPVYMDMLDKKIVSLISESDDLRVAVQSKDSSLQVERTKMEELSRKSEALEASLSQKDSQIGMLRRDRTMGQPRSINLPGTSEIEQMNDKVSPAAVVTQIRGARKVNNDQVAIDVEMHKDKPLDDEDDDKAHGFKSLTMSRIVPKFTRPISDRIDGMWASGDRLLMRQPTLRLGVLIYWIALHALLVSFI</sequence>
<feature type="coiled-coil region" evidence="1">
    <location>
        <begin position="1993"/>
        <end position="2034"/>
    </location>
</feature>
<keyword evidence="4" id="KW-1185">Reference proteome</keyword>
<accession>A0A9R1AXF0</accession>
<feature type="coiled-coil region" evidence="1">
    <location>
        <begin position="457"/>
        <end position="554"/>
    </location>
</feature>
<feature type="compositionally biased region" description="Polar residues" evidence="2">
    <location>
        <begin position="16"/>
        <end position="42"/>
    </location>
</feature>
<feature type="coiled-coil region" evidence="1">
    <location>
        <begin position="1601"/>
        <end position="1628"/>
    </location>
</feature>
<evidence type="ECO:0000256" key="1">
    <source>
        <dbReference type="SAM" id="Coils"/>
    </source>
</evidence>
<feature type="coiled-coil region" evidence="1">
    <location>
        <begin position="618"/>
        <end position="673"/>
    </location>
</feature>
<feature type="coiled-coil region" evidence="1">
    <location>
        <begin position="1263"/>
        <end position="1353"/>
    </location>
</feature>
<feature type="coiled-coil region" evidence="1">
    <location>
        <begin position="2582"/>
        <end position="2609"/>
    </location>
</feature>
<name>A0A9R1AXF0_TRITD</name>
<keyword evidence="1" id="KW-0175">Coiled coil</keyword>
<organism evidence="3 4">
    <name type="scientific">Triticum turgidum subsp. durum</name>
    <name type="common">Durum wheat</name>
    <name type="synonym">Triticum durum</name>
    <dbReference type="NCBI Taxonomy" id="4567"/>
    <lineage>
        <taxon>Eukaryota</taxon>
        <taxon>Viridiplantae</taxon>
        <taxon>Streptophyta</taxon>
        <taxon>Embryophyta</taxon>
        <taxon>Tracheophyta</taxon>
        <taxon>Spermatophyta</taxon>
        <taxon>Magnoliopsida</taxon>
        <taxon>Liliopsida</taxon>
        <taxon>Poales</taxon>
        <taxon>Poaceae</taxon>
        <taxon>BOP clade</taxon>
        <taxon>Pooideae</taxon>
        <taxon>Triticodae</taxon>
        <taxon>Triticeae</taxon>
        <taxon>Triticinae</taxon>
        <taxon>Triticum</taxon>
    </lineage>
</organism>
<dbReference type="Gene3D" id="1.10.287.1490">
    <property type="match status" value="1"/>
</dbReference>
<dbReference type="OMA" id="CRHELSD"/>
<evidence type="ECO:0000313" key="3">
    <source>
        <dbReference type="EMBL" id="VAI43779.1"/>
    </source>
</evidence>
<dbReference type="PANTHER" id="PTHR43939">
    <property type="entry name" value="COILED-COIL DOMAIN-CONTAINING PROTEIN 158"/>
    <property type="match status" value="1"/>
</dbReference>
<gene>
    <name evidence="3" type="ORF">TRITD_6Av1G037650</name>
</gene>
<evidence type="ECO:0000313" key="4">
    <source>
        <dbReference type="Proteomes" id="UP000324705"/>
    </source>
</evidence>
<dbReference type="Proteomes" id="UP000324705">
    <property type="component" value="Chromosome 6A"/>
</dbReference>
<feature type="coiled-coil region" evidence="1">
    <location>
        <begin position="754"/>
        <end position="781"/>
    </location>
</feature>
<evidence type="ECO:0000256" key="2">
    <source>
        <dbReference type="SAM" id="MobiDB-lite"/>
    </source>
</evidence>
<feature type="region of interest" description="Disordered" evidence="2">
    <location>
        <begin position="1"/>
        <end position="96"/>
    </location>
</feature>
<feature type="region of interest" description="Disordered" evidence="2">
    <location>
        <begin position="114"/>
        <end position="195"/>
    </location>
</feature>
<protein>
    <submittedName>
        <fullName evidence="3">Uncharacterized protein</fullName>
    </submittedName>
</protein>
<feature type="compositionally biased region" description="Basic and acidic residues" evidence="2">
    <location>
        <begin position="1425"/>
        <end position="1436"/>
    </location>
</feature>
<feature type="compositionally biased region" description="Polar residues" evidence="2">
    <location>
        <begin position="148"/>
        <end position="161"/>
    </location>
</feature>
<feature type="coiled-coil region" evidence="1">
    <location>
        <begin position="2336"/>
        <end position="2450"/>
    </location>
</feature>
<feature type="coiled-coil region" evidence="1">
    <location>
        <begin position="1714"/>
        <end position="1929"/>
    </location>
</feature>
<feature type="coiled-coil region" evidence="1">
    <location>
        <begin position="2200"/>
        <end position="2248"/>
    </location>
</feature>
<reference evidence="3 4" key="1">
    <citation type="submission" date="2017-09" db="EMBL/GenBank/DDBJ databases">
        <authorList>
            <consortium name="International Durum Wheat Genome Sequencing Consortium (IDWGSC)"/>
            <person name="Milanesi L."/>
        </authorList>
    </citation>
    <scope>NUCLEOTIDE SEQUENCE [LARGE SCALE GENOMIC DNA]</scope>
    <source>
        <strain evidence="4">cv. Svevo</strain>
    </source>
</reference>
<feature type="coiled-coil region" evidence="1">
    <location>
        <begin position="1524"/>
        <end position="1572"/>
    </location>
</feature>
<feature type="region of interest" description="Disordered" evidence="2">
    <location>
        <begin position="1423"/>
        <end position="1459"/>
    </location>
</feature>
<feature type="compositionally biased region" description="Polar residues" evidence="2">
    <location>
        <begin position="1447"/>
        <end position="1456"/>
    </location>
</feature>
<proteinExistence type="predicted"/>